<dbReference type="SMART" id="SM01274">
    <property type="entry name" value="malic"/>
    <property type="match status" value="1"/>
</dbReference>
<keyword evidence="7 19" id="KW-0560">Oxidoreductase</keyword>
<dbReference type="InterPro" id="IPR037062">
    <property type="entry name" value="Malic_N_dom_sf"/>
</dbReference>
<comment type="cofactor">
    <cofactor evidence="2">
        <name>Mg(2+)</name>
        <dbReference type="ChEBI" id="CHEBI:18420"/>
    </cofactor>
</comment>
<evidence type="ECO:0000256" key="3">
    <source>
        <dbReference type="ARBA" id="ARBA00007686"/>
    </source>
</evidence>
<evidence type="ECO:0000256" key="6">
    <source>
        <dbReference type="ARBA" id="ARBA00022723"/>
    </source>
</evidence>
<dbReference type="SMART" id="SM00919">
    <property type="entry name" value="Malic_M"/>
    <property type="match status" value="1"/>
</dbReference>
<evidence type="ECO:0000256" key="10">
    <source>
        <dbReference type="ARBA" id="ARBA00040273"/>
    </source>
</evidence>
<dbReference type="InterPro" id="IPR012301">
    <property type="entry name" value="Malic_N_dom"/>
</dbReference>
<dbReference type="InterPro" id="IPR012188">
    <property type="entry name" value="ME_PTA"/>
</dbReference>
<accession>Q4FRZ3</accession>
<evidence type="ECO:0000256" key="9">
    <source>
        <dbReference type="ARBA" id="ARBA00038964"/>
    </source>
</evidence>
<dbReference type="GO" id="GO:0004473">
    <property type="term" value="F:malate dehydrogenase (decarboxylating) (NADP+) activity"/>
    <property type="evidence" value="ECO:0007669"/>
    <property type="project" value="UniProtKB-EC"/>
</dbReference>
<comment type="similarity">
    <text evidence="5 16">Belongs to the malic enzymes family.</text>
</comment>
<dbReference type="InterPro" id="IPR002505">
    <property type="entry name" value="PTA_PTB"/>
</dbReference>
<dbReference type="FunFam" id="3.40.50.720:FF:000095">
    <property type="entry name" value="NADP-dependent malic enzyme"/>
    <property type="match status" value="1"/>
</dbReference>
<evidence type="ECO:0000256" key="11">
    <source>
        <dbReference type="ARBA" id="ARBA00050924"/>
    </source>
</evidence>
<keyword evidence="8" id="KW-0511">Multifunctional enzyme</keyword>
<proteinExistence type="inferred from homology"/>
<dbReference type="GO" id="GO:0006108">
    <property type="term" value="P:malate metabolic process"/>
    <property type="evidence" value="ECO:0007669"/>
    <property type="project" value="InterPro"/>
</dbReference>
<protein>
    <recommendedName>
        <fullName evidence="10">NADP-dependent malic enzyme</fullName>
        <ecNumber evidence="9">1.1.1.40</ecNumber>
    </recommendedName>
</protein>
<gene>
    <name evidence="19" type="primary">maeB</name>
    <name evidence="19" type="ordered locus">Psyc_1367</name>
</gene>
<dbReference type="Gene3D" id="3.40.50.720">
    <property type="entry name" value="NAD(P)-binding Rossmann-like Domain"/>
    <property type="match status" value="1"/>
</dbReference>
<dbReference type="GO" id="GO:0016746">
    <property type="term" value="F:acyltransferase activity"/>
    <property type="evidence" value="ECO:0007669"/>
    <property type="project" value="InterPro"/>
</dbReference>
<dbReference type="Pfam" id="PF00390">
    <property type="entry name" value="malic"/>
    <property type="match status" value="1"/>
</dbReference>
<keyword evidence="20" id="KW-1185">Reference proteome</keyword>
<comment type="cofactor">
    <cofactor evidence="1">
        <name>Mn(2+)</name>
        <dbReference type="ChEBI" id="CHEBI:29035"/>
    </cofactor>
</comment>
<dbReference type="PANTHER" id="PTHR43237:SF4">
    <property type="entry name" value="NADP-DEPENDENT MALIC ENZYME"/>
    <property type="match status" value="1"/>
</dbReference>
<keyword evidence="15" id="KW-0521">NADP</keyword>
<dbReference type="KEGG" id="par:Psyc_1367"/>
<evidence type="ECO:0000256" key="16">
    <source>
        <dbReference type="RuleBase" id="RU003427"/>
    </source>
</evidence>
<evidence type="ECO:0000259" key="18">
    <source>
        <dbReference type="SMART" id="SM01274"/>
    </source>
</evidence>
<dbReference type="SUPFAM" id="SSF53223">
    <property type="entry name" value="Aminoacid dehydrogenase-like, N-terminal domain"/>
    <property type="match status" value="1"/>
</dbReference>
<dbReference type="GO" id="GO:0008948">
    <property type="term" value="F:oxaloacetate decarboxylase activity"/>
    <property type="evidence" value="ECO:0007669"/>
    <property type="project" value="RHEA"/>
</dbReference>
<comment type="similarity">
    <text evidence="4">In the C-terminal section; belongs to the phosphate acetyltransferase and butyryltransferase family.</text>
</comment>
<dbReference type="Gene3D" id="3.40.50.10950">
    <property type="match status" value="1"/>
</dbReference>
<evidence type="ECO:0000256" key="8">
    <source>
        <dbReference type="ARBA" id="ARBA00023268"/>
    </source>
</evidence>
<dbReference type="STRING" id="259536.Psyc_1367"/>
<feature type="binding site" evidence="14">
    <location>
        <position position="156"/>
    </location>
    <ligand>
        <name>a divalent metal cation</name>
        <dbReference type="ChEBI" id="CHEBI:60240"/>
    </ligand>
</feature>
<dbReference type="PRINTS" id="PR00072">
    <property type="entry name" value="MALOXRDTASE"/>
</dbReference>
<feature type="active site" description="Proton acceptor" evidence="13">
    <location>
        <position position="114"/>
    </location>
</feature>
<feature type="binding site" evidence="15">
    <location>
        <position position="182"/>
    </location>
    <ligand>
        <name>a divalent metal cation</name>
        <dbReference type="ChEBI" id="CHEBI:60240"/>
    </ligand>
</feature>
<dbReference type="InterPro" id="IPR042112">
    <property type="entry name" value="P_AcTrfase_dom2"/>
</dbReference>
<evidence type="ECO:0000256" key="4">
    <source>
        <dbReference type="ARBA" id="ARBA00008756"/>
    </source>
</evidence>
<dbReference type="Gene3D" id="3.40.50.10380">
    <property type="entry name" value="Malic enzyme, N-terminal domain"/>
    <property type="match status" value="1"/>
</dbReference>
<comment type="catalytic activity">
    <reaction evidence="12">
        <text>oxaloacetate + H(+) = pyruvate + CO2</text>
        <dbReference type="Rhea" id="RHEA:15641"/>
        <dbReference type="ChEBI" id="CHEBI:15361"/>
        <dbReference type="ChEBI" id="CHEBI:15378"/>
        <dbReference type="ChEBI" id="CHEBI:16452"/>
        <dbReference type="ChEBI" id="CHEBI:16526"/>
        <dbReference type="EC" id="1.1.1.40"/>
    </reaction>
</comment>
<feature type="binding site" evidence="15">
    <location>
        <position position="306"/>
    </location>
    <ligand>
        <name>a divalent metal cation</name>
        <dbReference type="ChEBI" id="CHEBI:60240"/>
    </ligand>
</feature>
<dbReference type="Pfam" id="PF03949">
    <property type="entry name" value="Malic_M"/>
    <property type="match status" value="1"/>
</dbReference>
<sequence>MAIIMNDDITLNTDTPTPSTEKEQFEQAALHYHEFPRPGKISVTPIKQLANQRDLALAYSPGVAVPCLEIQRDPSLAAKYTARSNLVGVITNGTAVLGLGNIGPLASKPVMEGKGVLFKKFAGIDVFDIEIAQNDPDKFIEAVASLEPTFGGINLEDIKAPECFKIERELRKRMNIPVFHDDQHGTSIIVAAAMLNALIITNKKIEDIKIICSGAGAAAISCLDIICALGVNKNNIYVSDSRGIISTTRENLDETKQRYARETTATTIEELMDDVDMFLGLSMPGTLTEDMVRRMAKDPIIFALANPTPEIMPEIAHAVRPDVIMATGRSDYPNQVNNALCFPYIFRGALDVGATTVNEEMKVACVRAIAAMAHVEATPISNIKNVESTPSFGRDYLIPGPLEPNLIIEIASAVAKAAMDSGVATLPIADMKAYRQRLSEFVYNSAFVMKPIFARAKADPKRIVYCEGEDRDVLLAVQVVVDEQLAYPILVGRPSVIENNITKLALRLKDGENITIVNVDDDPRYNDYWKGYYEKNKRTGVSIELARRDVRRKTSLIGALLVENGDADGMICGTFGHYQLHLKYVSRVINKKEGINDFYAMNAVLMQDRNIFIADTYIHEDPTAEQLAEMTVLATEQLRRFSITPRVALVSHSNFGTSDRASAVKMRKVHQLLTEMNVDFEFDGEMQGDAALDEHIRANDLPSSNLKGSANLLILPTLDASNIAFNLLKTATGSASIGPILLGASKPVHILTPSATARRVVNMTALAVTEAQDLENKQQ</sequence>
<dbReference type="eggNOG" id="COG0281">
    <property type="taxonomic scope" value="Bacteria"/>
</dbReference>
<dbReference type="Gene3D" id="3.40.50.10750">
    <property type="entry name" value="Isocitrate/Isopropylmalate dehydrogenase-like"/>
    <property type="match status" value="1"/>
</dbReference>
<dbReference type="EC" id="1.1.1.40" evidence="9"/>
<dbReference type="PROSITE" id="PS00331">
    <property type="entry name" value="MALIC_ENZYMES"/>
    <property type="match status" value="1"/>
</dbReference>
<dbReference type="GO" id="GO:0046872">
    <property type="term" value="F:metal ion binding"/>
    <property type="evidence" value="ECO:0007669"/>
    <property type="project" value="UniProtKB-KW"/>
</dbReference>
<feature type="binding site" evidence="14">
    <location>
        <position position="157"/>
    </location>
    <ligand>
        <name>a divalent metal cation</name>
        <dbReference type="ChEBI" id="CHEBI:60240"/>
    </ligand>
</feature>
<dbReference type="InterPro" id="IPR046346">
    <property type="entry name" value="Aminoacid_DH-like_N_sf"/>
</dbReference>
<dbReference type="InterPro" id="IPR001891">
    <property type="entry name" value="Malic_OxRdtase"/>
</dbReference>
<dbReference type="CDD" id="cd05311">
    <property type="entry name" value="NAD_bind_2_malic_enz"/>
    <property type="match status" value="1"/>
</dbReference>
<dbReference type="AlphaFoldDB" id="Q4FRZ3"/>
<feature type="binding site" evidence="15">
    <location>
        <begin position="96"/>
        <end position="103"/>
    </location>
    <ligand>
        <name>NADP(+)</name>
        <dbReference type="ChEBI" id="CHEBI:58349"/>
    </ligand>
</feature>
<feature type="domain" description="Malic enzyme N-terminal" evidence="18">
    <location>
        <begin position="38"/>
        <end position="171"/>
    </location>
</feature>
<dbReference type="SUPFAM" id="SSF53659">
    <property type="entry name" value="Isocitrate/Isopropylmalate dehydrogenase-like"/>
    <property type="match status" value="1"/>
</dbReference>
<comment type="catalytic activity">
    <reaction evidence="11">
        <text>(S)-malate + NADP(+) = pyruvate + CO2 + NADPH</text>
        <dbReference type="Rhea" id="RHEA:18253"/>
        <dbReference type="ChEBI" id="CHEBI:15361"/>
        <dbReference type="ChEBI" id="CHEBI:15589"/>
        <dbReference type="ChEBI" id="CHEBI:16526"/>
        <dbReference type="ChEBI" id="CHEBI:57783"/>
        <dbReference type="ChEBI" id="CHEBI:58349"/>
        <dbReference type="EC" id="1.1.1.40"/>
    </reaction>
</comment>
<evidence type="ECO:0000256" key="13">
    <source>
        <dbReference type="PIRSR" id="PIRSR036684-1"/>
    </source>
</evidence>
<dbReference type="SUPFAM" id="SSF51735">
    <property type="entry name" value="NAD(P)-binding Rossmann-fold domains"/>
    <property type="match status" value="1"/>
</dbReference>
<keyword evidence="6 14" id="KW-0479">Metal-binding</keyword>
<evidence type="ECO:0000256" key="7">
    <source>
        <dbReference type="ARBA" id="ARBA00023002"/>
    </source>
</evidence>
<evidence type="ECO:0000259" key="17">
    <source>
        <dbReference type="SMART" id="SM00919"/>
    </source>
</evidence>
<dbReference type="PIRSF" id="PIRSF036684">
    <property type="entry name" value="ME_PTA"/>
    <property type="match status" value="1"/>
</dbReference>
<dbReference type="InterPro" id="IPR015884">
    <property type="entry name" value="Malic_enzyme_CS"/>
</dbReference>
<reference evidence="19 20" key="1">
    <citation type="journal article" date="2010" name="Appl. Environ. Microbiol.">
        <title>The genome sequence of Psychrobacter arcticus 273-4, a psychroactive Siberian permafrost bacterium, reveals mechanisms for adaptation to low-temperature growth.</title>
        <authorList>
            <person name="Ayala-del-Rio H.L."/>
            <person name="Chain P.S."/>
            <person name="Grzymski J.J."/>
            <person name="Ponder M.A."/>
            <person name="Ivanova N."/>
            <person name="Bergholz P.W."/>
            <person name="Di Bartolo G."/>
            <person name="Hauser L."/>
            <person name="Land M."/>
            <person name="Bakermans C."/>
            <person name="Rodrigues D."/>
            <person name="Klappenbach J."/>
            <person name="Zarka D."/>
            <person name="Larimer F."/>
            <person name="Richardson P."/>
            <person name="Murray A."/>
            <person name="Thomashow M."/>
            <person name="Tiedje J.M."/>
        </authorList>
    </citation>
    <scope>NUCLEOTIDE SEQUENCE [LARGE SCALE GENOMIC DNA]</scope>
    <source>
        <strain evidence="20">DSM 17307 / VKM B-2377 / 273-4</strain>
    </source>
</reference>
<dbReference type="eggNOG" id="COG0280">
    <property type="taxonomic scope" value="Bacteria"/>
</dbReference>
<feature type="domain" description="Malic enzyme NAD-binding" evidence="17">
    <location>
        <begin position="183"/>
        <end position="419"/>
    </location>
</feature>
<dbReference type="InterPro" id="IPR012302">
    <property type="entry name" value="Malic_NAD-bd"/>
</dbReference>
<evidence type="ECO:0000256" key="12">
    <source>
        <dbReference type="ARBA" id="ARBA00051384"/>
    </source>
</evidence>
<evidence type="ECO:0000313" key="20">
    <source>
        <dbReference type="Proteomes" id="UP000000546"/>
    </source>
</evidence>
<dbReference type="InterPro" id="IPR045213">
    <property type="entry name" value="Malic_NAD-bd_bact_type"/>
</dbReference>
<dbReference type="HOGENOM" id="CLU_012366_0_0_6"/>
<name>Q4FRZ3_PSYA2</name>
<evidence type="ECO:0000256" key="15">
    <source>
        <dbReference type="PIRSR" id="PIRSR036684-3"/>
    </source>
</evidence>
<evidence type="ECO:0000256" key="2">
    <source>
        <dbReference type="ARBA" id="ARBA00001946"/>
    </source>
</evidence>
<dbReference type="InterPro" id="IPR036291">
    <property type="entry name" value="NAD(P)-bd_dom_sf"/>
</dbReference>
<evidence type="ECO:0000256" key="1">
    <source>
        <dbReference type="ARBA" id="ARBA00001936"/>
    </source>
</evidence>
<dbReference type="PANTHER" id="PTHR43237">
    <property type="entry name" value="NADP-DEPENDENT MALIC ENZYME"/>
    <property type="match status" value="1"/>
</dbReference>
<dbReference type="InterPro" id="IPR051674">
    <property type="entry name" value="Malate_Decarboxylase"/>
</dbReference>
<dbReference type="InterPro" id="IPR042113">
    <property type="entry name" value="P_AcTrfase_dom1"/>
</dbReference>
<comment type="similarity">
    <text evidence="3">In the N-terminal section; belongs to the malic enzymes family.</text>
</comment>
<evidence type="ECO:0000313" key="19">
    <source>
        <dbReference type="EMBL" id="AAZ19215.1"/>
    </source>
</evidence>
<dbReference type="FunFam" id="3.40.50.10380:FF:000003">
    <property type="entry name" value="NADP-dependent malic enzyme"/>
    <property type="match status" value="1"/>
</dbReference>
<dbReference type="Pfam" id="PF01515">
    <property type="entry name" value="PTA_PTB"/>
    <property type="match status" value="1"/>
</dbReference>
<evidence type="ECO:0000256" key="14">
    <source>
        <dbReference type="PIRSR" id="PIRSR036684-2"/>
    </source>
</evidence>
<dbReference type="EMBL" id="CP000082">
    <property type="protein sequence ID" value="AAZ19215.1"/>
    <property type="molecule type" value="Genomic_DNA"/>
</dbReference>
<evidence type="ECO:0000256" key="5">
    <source>
        <dbReference type="ARBA" id="ARBA00008785"/>
    </source>
</evidence>
<organism evidence="19 20">
    <name type="scientific">Psychrobacter arcticus (strain DSM 17307 / VKM B-2377 / 273-4)</name>
    <dbReference type="NCBI Taxonomy" id="259536"/>
    <lineage>
        <taxon>Bacteria</taxon>
        <taxon>Pseudomonadati</taxon>
        <taxon>Pseudomonadota</taxon>
        <taxon>Gammaproteobacteria</taxon>
        <taxon>Moraxellales</taxon>
        <taxon>Moraxellaceae</taxon>
        <taxon>Psychrobacter</taxon>
    </lineage>
</organism>
<dbReference type="Proteomes" id="UP000000546">
    <property type="component" value="Chromosome"/>
</dbReference>
<dbReference type="GO" id="GO:0051287">
    <property type="term" value="F:NAD binding"/>
    <property type="evidence" value="ECO:0007669"/>
    <property type="project" value="InterPro"/>
</dbReference>